<gene>
    <name evidence="3" type="ORF">BECKFW1821A_GA0114235_10133</name>
    <name evidence="4" type="ORF">BECKFW1821B_GA0114236_100359</name>
</gene>
<comment type="similarity">
    <text evidence="1 2">Belongs to the phD/YefM antitoxin family.</text>
</comment>
<organism evidence="4">
    <name type="scientific">Candidatus Kentrum sp. FW</name>
    <dbReference type="NCBI Taxonomy" id="2126338"/>
    <lineage>
        <taxon>Bacteria</taxon>
        <taxon>Pseudomonadati</taxon>
        <taxon>Pseudomonadota</taxon>
        <taxon>Gammaproteobacteria</taxon>
        <taxon>Candidatus Kentrum</taxon>
    </lineage>
</organism>
<dbReference type="EMBL" id="CAADFD010000003">
    <property type="protein sequence ID" value="VFJ47954.1"/>
    <property type="molecule type" value="Genomic_DNA"/>
</dbReference>
<dbReference type="AlphaFoldDB" id="A0A450S7Q9"/>
<dbReference type="SUPFAM" id="SSF143120">
    <property type="entry name" value="YefM-like"/>
    <property type="match status" value="1"/>
</dbReference>
<evidence type="ECO:0000256" key="2">
    <source>
        <dbReference type="RuleBase" id="RU362080"/>
    </source>
</evidence>
<dbReference type="NCBIfam" id="TIGR01552">
    <property type="entry name" value="phd_fam"/>
    <property type="match status" value="1"/>
</dbReference>
<evidence type="ECO:0000313" key="4">
    <source>
        <dbReference type="EMBL" id="VFJ47954.1"/>
    </source>
</evidence>
<comment type="function">
    <text evidence="2">Antitoxin component of a type II toxin-antitoxin (TA) system.</text>
</comment>
<dbReference type="InterPro" id="IPR006442">
    <property type="entry name" value="Antitoxin_Phd/YefM"/>
</dbReference>
<dbReference type="Gene3D" id="3.40.1620.10">
    <property type="entry name" value="YefM-like domain"/>
    <property type="match status" value="1"/>
</dbReference>
<dbReference type="Pfam" id="PF02604">
    <property type="entry name" value="PhdYeFM_antitox"/>
    <property type="match status" value="1"/>
</dbReference>
<accession>A0A450S7Q9</accession>
<name>A0A450S7Q9_9GAMM</name>
<reference evidence="4" key="1">
    <citation type="submission" date="2019-02" db="EMBL/GenBank/DDBJ databases">
        <authorList>
            <person name="Gruber-Vodicka R. H."/>
            <person name="Seah K. B. B."/>
        </authorList>
    </citation>
    <scope>NUCLEOTIDE SEQUENCE</scope>
    <source>
        <strain evidence="4">BECK_BZ106</strain>
        <strain evidence="3">BECK_BZ15</strain>
    </source>
</reference>
<evidence type="ECO:0000256" key="1">
    <source>
        <dbReference type="ARBA" id="ARBA00009981"/>
    </source>
</evidence>
<dbReference type="InterPro" id="IPR036165">
    <property type="entry name" value="YefM-like_sf"/>
</dbReference>
<evidence type="ECO:0000313" key="3">
    <source>
        <dbReference type="EMBL" id="VFJ46456.1"/>
    </source>
</evidence>
<proteinExistence type="inferred from homology"/>
<dbReference type="EMBL" id="CAADEW010000013">
    <property type="protein sequence ID" value="VFJ46456.1"/>
    <property type="molecule type" value="Genomic_DNA"/>
</dbReference>
<sequence length="106" mass="12706">MQTTIPVKEAETRFSELLESARKYPINVTRNGEVVVVLLPPEDYRKYRKLEEERLATMSGQDMFSPEEIEDRRRLRESFWKCQEQARRNGIDKLTLEQFDRLINEN</sequence>
<protein>
    <recommendedName>
        <fullName evidence="2">Antitoxin</fullName>
    </recommendedName>
</protein>